<sequence>MRPGDQVCYNCGTLDMESRNAIIHAGSVEDYCDATKLFRLNALTAVPGSYTRLRVEYGGYIINLVEFMNNAVAFSQKCDDHQKFKKELIKQEEAPTYDVSGTVEPNDMILNMKPMENIQFATDNTGCNSIRGHTKCDSTFDGEVLVTVARWKKSSETVNRDLNIVHDTDLQDEFSITRDIWMRPRINMEFYDRMQRTTENRSSKPRFFRSE</sequence>
<organism evidence="1 2">
    <name type="scientific">Ditylenchus dipsaci</name>
    <dbReference type="NCBI Taxonomy" id="166011"/>
    <lineage>
        <taxon>Eukaryota</taxon>
        <taxon>Metazoa</taxon>
        <taxon>Ecdysozoa</taxon>
        <taxon>Nematoda</taxon>
        <taxon>Chromadorea</taxon>
        <taxon>Rhabditida</taxon>
        <taxon>Tylenchina</taxon>
        <taxon>Tylenchomorpha</taxon>
        <taxon>Sphaerularioidea</taxon>
        <taxon>Anguinidae</taxon>
        <taxon>Anguininae</taxon>
        <taxon>Ditylenchus</taxon>
    </lineage>
</organism>
<evidence type="ECO:0000313" key="2">
    <source>
        <dbReference type="WBParaSite" id="jg22305"/>
    </source>
</evidence>
<proteinExistence type="predicted"/>
<protein>
    <submittedName>
        <fullName evidence="2">Uncharacterized protein</fullName>
    </submittedName>
</protein>
<dbReference type="Proteomes" id="UP000887574">
    <property type="component" value="Unplaced"/>
</dbReference>
<dbReference type="AlphaFoldDB" id="A0A915DS03"/>
<name>A0A915DS03_9BILA</name>
<accession>A0A915DS03</accession>
<dbReference type="WBParaSite" id="jg22305">
    <property type="protein sequence ID" value="jg22305"/>
    <property type="gene ID" value="jg22305"/>
</dbReference>
<evidence type="ECO:0000313" key="1">
    <source>
        <dbReference type="Proteomes" id="UP000887574"/>
    </source>
</evidence>
<reference evidence="2" key="1">
    <citation type="submission" date="2022-11" db="UniProtKB">
        <authorList>
            <consortium name="WormBaseParasite"/>
        </authorList>
    </citation>
    <scope>IDENTIFICATION</scope>
</reference>
<keyword evidence="1" id="KW-1185">Reference proteome</keyword>